<dbReference type="EMBL" id="OW240914">
    <property type="protein sequence ID" value="CAH2274872.1"/>
    <property type="molecule type" value="Genomic_DNA"/>
</dbReference>
<dbReference type="Proteomes" id="UP001295444">
    <property type="component" value="Chromosome 03"/>
</dbReference>
<dbReference type="AlphaFoldDB" id="A0AAD1RQ58"/>
<keyword evidence="3" id="KW-1185">Reference proteome</keyword>
<organism evidence="2 3">
    <name type="scientific">Pelobates cultripes</name>
    <name type="common">Western spadefoot toad</name>
    <dbReference type="NCBI Taxonomy" id="61616"/>
    <lineage>
        <taxon>Eukaryota</taxon>
        <taxon>Metazoa</taxon>
        <taxon>Chordata</taxon>
        <taxon>Craniata</taxon>
        <taxon>Vertebrata</taxon>
        <taxon>Euteleostomi</taxon>
        <taxon>Amphibia</taxon>
        <taxon>Batrachia</taxon>
        <taxon>Anura</taxon>
        <taxon>Pelobatoidea</taxon>
        <taxon>Pelobatidae</taxon>
        <taxon>Pelobates</taxon>
    </lineage>
</organism>
<gene>
    <name evidence="2" type="ORF">PECUL_23A010717</name>
</gene>
<proteinExistence type="predicted"/>
<evidence type="ECO:0000313" key="2">
    <source>
        <dbReference type="EMBL" id="CAH2274872.1"/>
    </source>
</evidence>
<evidence type="ECO:0000313" key="3">
    <source>
        <dbReference type="Proteomes" id="UP001295444"/>
    </source>
</evidence>
<feature type="region of interest" description="Disordered" evidence="1">
    <location>
        <begin position="1"/>
        <end position="49"/>
    </location>
</feature>
<accession>A0AAD1RQ58</accession>
<name>A0AAD1RQ58_PELCU</name>
<sequence>MSDGGRGPCTQLTYAKHTSPELQPVHMTPTGNTTHGPLEGSGETDNRGV</sequence>
<protein>
    <submittedName>
        <fullName evidence="2">Uncharacterized protein</fullName>
    </submittedName>
</protein>
<evidence type="ECO:0000256" key="1">
    <source>
        <dbReference type="SAM" id="MobiDB-lite"/>
    </source>
</evidence>
<reference evidence="2" key="1">
    <citation type="submission" date="2022-03" db="EMBL/GenBank/DDBJ databases">
        <authorList>
            <person name="Alioto T."/>
            <person name="Alioto T."/>
            <person name="Gomez Garrido J."/>
        </authorList>
    </citation>
    <scope>NUCLEOTIDE SEQUENCE</scope>
</reference>